<reference evidence="1" key="1">
    <citation type="submission" date="2020-10" db="EMBL/GenBank/DDBJ databases">
        <authorList>
            <person name="Gilroy R."/>
        </authorList>
    </citation>
    <scope>NUCLEOTIDE SEQUENCE</scope>
    <source>
        <strain evidence="1">11159</strain>
    </source>
</reference>
<accession>A0A9D9GW57</accession>
<sequence>MASINRFARYKINKNAKCGEMIICPICGTEFKKKQYSQAFCCSTCKDKYHNDMGDRHYDGYYDLYNIRHPHRLEYIDRLMEQIDDSECWCENPQLGI</sequence>
<protein>
    <submittedName>
        <fullName evidence="1">Uncharacterized protein</fullName>
    </submittedName>
</protein>
<gene>
    <name evidence="1" type="ORF">IAC58_00055</name>
</gene>
<evidence type="ECO:0000313" key="2">
    <source>
        <dbReference type="Proteomes" id="UP000823613"/>
    </source>
</evidence>
<comment type="caution">
    <text evidence="1">The sequence shown here is derived from an EMBL/GenBank/DDBJ whole genome shotgun (WGS) entry which is preliminary data.</text>
</comment>
<dbReference type="EMBL" id="JADIMY010000002">
    <property type="protein sequence ID" value="MBO8426949.1"/>
    <property type="molecule type" value="Genomic_DNA"/>
</dbReference>
<organism evidence="1 2">
    <name type="scientific">Candidatus Onthovivens merdipullorum</name>
    <dbReference type="NCBI Taxonomy" id="2840889"/>
    <lineage>
        <taxon>Bacteria</taxon>
        <taxon>Bacillati</taxon>
        <taxon>Bacillota</taxon>
        <taxon>Bacilli</taxon>
        <taxon>Bacillales</taxon>
        <taxon>Candidatus Onthovivens</taxon>
    </lineage>
</organism>
<name>A0A9D9GW57_9BACL</name>
<reference evidence="1" key="2">
    <citation type="journal article" date="2021" name="PeerJ">
        <title>Extensive microbial diversity within the chicken gut microbiome revealed by metagenomics and culture.</title>
        <authorList>
            <person name="Gilroy R."/>
            <person name="Ravi A."/>
            <person name="Getino M."/>
            <person name="Pursley I."/>
            <person name="Horton D.L."/>
            <person name="Alikhan N.F."/>
            <person name="Baker D."/>
            <person name="Gharbi K."/>
            <person name="Hall N."/>
            <person name="Watson M."/>
            <person name="Adriaenssens E.M."/>
            <person name="Foster-Nyarko E."/>
            <person name="Jarju S."/>
            <person name="Secka A."/>
            <person name="Antonio M."/>
            <person name="Oren A."/>
            <person name="Chaudhuri R.R."/>
            <person name="La Ragione R."/>
            <person name="Hildebrand F."/>
            <person name="Pallen M.J."/>
        </authorList>
    </citation>
    <scope>NUCLEOTIDE SEQUENCE</scope>
    <source>
        <strain evidence="1">11159</strain>
    </source>
</reference>
<evidence type="ECO:0000313" key="1">
    <source>
        <dbReference type="EMBL" id="MBO8426949.1"/>
    </source>
</evidence>
<dbReference type="AlphaFoldDB" id="A0A9D9GW57"/>
<dbReference type="Proteomes" id="UP000823613">
    <property type="component" value="Unassembled WGS sequence"/>
</dbReference>
<proteinExistence type="predicted"/>